<accession>A0A9P7JN67</accession>
<keyword evidence="2" id="KW-1185">Reference proteome</keyword>
<dbReference type="GeneID" id="64701214"/>
<evidence type="ECO:0000313" key="2">
    <source>
        <dbReference type="Proteomes" id="UP000823399"/>
    </source>
</evidence>
<comment type="caution">
    <text evidence="1">The sequence shown here is derived from an EMBL/GenBank/DDBJ whole genome shotgun (WGS) entry which is preliminary data.</text>
</comment>
<dbReference type="EMBL" id="JABBWM010000094">
    <property type="protein sequence ID" value="KAG2091852.1"/>
    <property type="molecule type" value="Genomic_DNA"/>
</dbReference>
<gene>
    <name evidence="1" type="ORF">F5147DRAFT_723102</name>
</gene>
<dbReference type="RefSeq" id="XP_041286675.1">
    <property type="nucleotide sequence ID" value="XM_041438955.1"/>
</dbReference>
<organism evidence="1 2">
    <name type="scientific">Suillus discolor</name>
    <dbReference type="NCBI Taxonomy" id="1912936"/>
    <lineage>
        <taxon>Eukaryota</taxon>
        <taxon>Fungi</taxon>
        <taxon>Dikarya</taxon>
        <taxon>Basidiomycota</taxon>
        <taxon>Agaricomycotina</taxon>
        <taxon>Agaricomycetes</taxon>
        <taxon>Agaricomycetidae</taxon>
        <taxon>Boletales</taxon>
        <taxon>Suillineae</taxon>
        <taxon>Suillaceae</taxon>
        <taxon>Suillus</taxon>
    </lineage>
</organism>
<proteinExistence type="predicted"/>
<dbReference type="AlphaFoldDB" id="A0A9P7JN67"/>
<evidence type="ECO:0000313" key="1">
    <source>
        <dbReference type="EMBL" id="KAG2091852.1"/>
    </source>
</evidence>
<dbReference type="OrthoDB" id="2684342at2759"/>
<protein>
    <submittedName>
        <fullName evidence="1">Uncharacterized protein</fullName>
    </submittedName>
</protein>
<reference evidence="1" key="1">
    <citation type="journal article" date="2020" name="New Phytol.">
        <title>Comparative genomics reveals dynamic genome evolution in host specialist ectomycorrhizal fungi.</title>
        <authorList>
            <person name="Lofgren L.A."/>
            <person name="Nguyen N.H."/>
            <person name="Vilgalys R."/>
            <person name="Ruytinx J."/>
            <person name="Liao H.L."/>
            <person name="Branco S."/>
            <person name="Kuo A."/>
            <person name="LaButti K."/>
            <person name="Lipzen A."/>
            <person name="Andreopoulos W."/>
            <person name="Pangilinan J."/>
            <person name="Riley R."/>
            <person name="Hundley H."/>
            <person name="Na H."/>
            <person name="Barry K."/>
            <person name="Grigoriev I.V."/>
            <person name="Stajich J.E."/>
            <person name="Kennedy P.G."/>
        </authorList>
    </citation>
    <scope>NUCLEOTIDE SEQUENCE</scope>
    <source>
        <strain evidence="1">FC423</strain>
    </source>
</reference>
<dbReference type="Proteomes" id="UP000823399">
    <property type="component" value="Unassembled WGS sequence"/>
</dbReference>
<name>A0A9P7JN67_9AGAM</name>
<sequence>METPTTLDWVDISSKMHSFKRLASIWQSDFHLNSVLKKQQLLALSCRAHVILVVDTMAIFATKATVRDTCRDSLVRVGTQQNGICPASYRAPESGQRLEELPIERSFYVHIWDFNRAISRFEDSGNVYDYNSPGRLICRLSQQAQMCFTKDDRDIITNHPYTTVCPTDFSTRHFDCFLELDRLTLILAHPGSVQI</sequence>